<proteinExistence type="predicted"/>
<gene>
    <name evidence="2" type="ORF">FHI69_09930</name>
</gene>
<dbReference type="RefSeq" id="WP_139090426.1">
    <property type="nucleotide sequence ID" value="NZ_VDGE01000002.1"/>
</dbReference>
<protein>
    <recommendedName>
        <fullName evidence="4">EpsG family protein</fullName>
    </recommendedName>
</protein>
<feature type="transmembrane region" description="Helical" evidence="1">
    <location>
        <begin position="65"/>
        <end position="86"/>
    </location>
</feature>
<sequence>MKPAHLRLLFVTFSICALAVFSWYFFAGNALLEAAYDGRSWSVLNKVFGHADRHPLAFYVQKMDALVSFYLLLWLAFTVTAAVFLYRLHRPAAMSDDGLDYLLFAIYTAVFAGMLLRFGTQENWYLIDDIMAFKGTPPFQHRVMFIFPAQVLQYLFPRLGAIECFLWSQVLAVVLMLWSVRRFAALFIRRDLAFMAQFLVLCMWAPTVTYYTFYDIGIIFVYSFCLYHLLRREMLPYVAMLVAGTFNHEITLFLIVASGFVLFGQMKLRSLAGWIMLQLLLYGLVRVLMFYVLPAHQAWEGGKIDNNINLFLHHPRTLVQNIGPILLWYLVAASGWRYASAPLRRCLIILPCLLTMTFMVGQFNEGRQFDAFIPVAVAFMLCALSARVGAPAMPALDRDSAWLLSRMPASGTES</sequence>
<dbReference type="Proteomes" id="UP000305681">
    <property type="component" value="Unassembled WGS sequence"/>
</dbReference>
<keyword evidence="1" id="KW-1133">Transmembrane helix</keyword>
<feature type="transmembrane region" description="Helical" evidence="1">
    <location>
        <begin position="271"/>
        <end position="293"/>
    </location>
</feature>
<evidence type="ECO:0000256" key="1">
    <source>
        <dbReference type="SAM" id="Phobius"/>
    </source>
</evidence>
<feature type="transmembrane region" description="Helical" evidence="1">
    <location>
        <begin position="7"/>
        <end position="26"/>
    </location>
</feature>
<accession>A0A5C4NWU8</accession>
<keyword evidence="1" id="KW-0812">Transmembrane</keyword>
<organism evidence="2 3">
    <name type="scientific">Janthinobacterium lividum</name>
    <dbReference type="NCBI Taxonomy" id="29581"/>
    <lineage>
        <taxon>Bacteria</taxon>
        <taxon>Pseudomonadati</taxon>
        <taxon>Pseudomonadota</taxon>
        <taxon>Betaproteobacteria</taxon>
        <taxon>Burkholderiales</taxon>
        <taxon>Oxalobacteraceae</taxon>
        <taxon>Janthinobacterium</taxon>
    </lineage>
</organism>
<evidence type="ECO:0008006" key="4">
    <source>
        <dbReference type="Google" id="ProtNLM"/>
    </source>
</evidence>
<feature type="transmembrane region" description="Helical" evidence="1">
    <location>
        <begin position="159"/>
        <end position="180"/>
    </location>
</feature>
<feature type="transmembrane region" description="Helical" evidence="1">
    <location>
        <begin position="318"/>
        <end position="339"/>
    </location>
</feature>
<evidence type="ECO:0000313" key="3">
    <source>
        <dbReference type="Proteomes" id="UP000305681"/>
    </source>
</evidence>
<comment type="caution">
    <text evidence="2">The sequence shown here is derived from an EMBL/GenBank/DDBJ whole genome shotgun (WGS) entry which is preliminary data.</text>
</comment>
<feature type="transmembrane region" description="Helical" evidence="1">
    <location>
        <begin position="98"/>
        <end position="116"/>
    </location>
</feature>
<reference evidence="2 3" key="1">
    <citation type="submission" date="2019-06" db="EMBL/GenBank/DDBJ databases">
        <title>Genome sequence of Janthinobacterium lividum UCD_MED1.</title>
        <authorList>
            <person name="De Leon M.E."/>
            <person name="Jospin G."/>
        </authorList>
    </citation>
    <scope>NUCLEOTIDE SEQUENCE [LARGE SCALE GENOMIC DNA]</scope>
    <source>
        <strain evidence="2 3">UCD_MED1</strain>
    </source>
</reference>
<name>A0A5C4NWU8_9BURK</name>
<dbReference type="EMBL" id="VDGE01000002">
    <property type="protein sequence ID" value="TNC77636.1"/>
    <property type="molecule type" value="Genomic_DNA"/>
</dbReference>
<dbReference type="AlphaFoldDB" id="A0A5C4NWU8"/>
<evidence type="ECO:0000313" key="2">
    <source>
        <dbReference type="EMBL" id="TNC77636.1"/>
    </source>
</evidence>
<feature type="transmembrane region" description="Helical" evidence="1">
    <location>
        <begin position="346"/>
        <end position="363"/>
    </location>
</feature>
<feature type="transmembrane region" description="Helical" evidence="1">
    <location>
        <begin position="369"/>
        <end position="390"/>
    </location>
</feature>
<feature type="transmembrane region" description="Helical" evidence="1">
    <location>
        <begin position="192"/>
        <end position="214"/>
    </location>
</feature>
<feature type="transmembrane region" description="Helical" evidence="1">
    <location>
        <begin position="234"/>
        <end position="264"/>
    </location>
</feature>
<keyword evidence="1" id="KW-0472">Membrane</keyword>